<dbReference type="EMBL" id="BQNB010012950">
    <property type="protein sequence ID" value="GJT09945.1"/>
    <property type="molecule type" value="Genomic_DNA"/>
</dbReference>
<dbReference type="SUPFAM" id="SSF56219">
    <property type="entry name" value="DNase I-like"/>
    <property type="match status" value="1"/>
</dbReference>
<protein>
    <submittedName>
        <fullName evidence="2">RNA-directed DNA polymerase, eukaryota, reverse transcriptase zinc-binding domain protein</fullName>
    </submittedName>
</protein>
<dbReference type="InterPro" id="IPR036691">
    <property type="entry name" value="Endo/exonu/phosph_ase_sf"/>
</dbReference>
<dbReference type="GO" id="GO:0003964">
    <property type="term" value="F:RNA-directed DNA polymerase activity"/>
    <property type="evidence" value="ECO:0007669"/>
    <property type="project" value="UniProtKB-KW"/>
</dbReference>
<evidence type="ECO:0000256" key="1">
    <source>
        <dbReference type="SAM" id="MobiDB-lite"/>
    </source>
</evidence>
<dbReference type="Proteomes" id="UP001151760">
    <property type="component" value="Unassembled WGS sequence"/>
</dbReference>
<comment type="caution">
    <text evidence="2">The sequence shown here is derived from an EMBL/GenBank/DDBJ whole genome shotgun (WGS) entry which is preliminary data.</text>
</comment>
<name>A0ABQ5B4X5_9ASTR</name>
<sequence length="374" mass="42002">MHNVPIVAYSEIGLSLITNQLRKPIMLDGYTSNMCINSWGRNSYARALIEVLAKMALLNSIVVAIPFPNGKGHSMETIEIEYEWQPPRCDTCKVFDHYNNQCPKKVNVPVPDGKSDDGFMEVKRKGGKRKQQETTDGLNQPNDKTGVAAPKVDDTDIVPVRNSFQSLMEEDEIHDTNDSIWKVSHTYGDVEDDDSEEVEEVYVETDSGTQTLQNKGASTPSQGVSDVMHTCIGFKAKKREINRPWCLLGEFNASLHIDDKSEGSSYVDTAMREFQDCVEEIEVNDVNNSGLQFTWNQMPRGTNGFLKKIDRIMANLDFNEAFMGSCAVFQPYWISDHSPAILRIPTTSALKPLPFKFSNVLVHNACFKEVVFIG</sequence>
<evidence type="ECO:0000313" key="2">
    <source>
        <dbReference type="EMBL" id="GJT09945.1"/>
    </source>
</evidence>
<keyword evidence="2" id="KW-0548">Nucleotidyltransferase</keyword>
<gene>
    <name evidence="2" type="ORF">Tco_0856987</name>
</gene>
<dbReference type="Gene3D" id="3.60.10.10">
    <property type="entry name" value="Endonuclease/exonuclease/phosphatase"/>
    <property type="match status" value="1"/>
</dbReference>
<evidence type="ECO:0000313" key="3">
    <source>
        <dbReference type="Proteomes" id="UP001151760"/>
    </source>
</evidence>
<organism evidence="2 3">
    <name type="scientific">Tanacetum coccineum</name>
    <dbReference type="NCBI Taxonomy" id="301880"/>
    <lineage>
        <taxon>Eukaryota</taxon>
        <taxon>Viridiplantae</taxon>
        <taxon>Streptophyta</taxon>
        <taxon>Embryophyta</taxon>
        <taxon>Tracheophyta</taxon>
        <taxon>Spermatophyta</taxon>
        <taxon>Magnoliopsida</taxon>
        <taxon>eudicotyledons</taxon>
        <taxon>Gunneridae</taxon>
        <taxon>Pentapetalae</taxon>
        <taxon>asterids</taxon>
        <taxon>campanulids</taxon>
        <taxon>Asterales</taxon>
        <taxon>Asteraceae</taxon>
        <taxon>Asteroideae</taxon>
        <taxon>Anthemideae</taxon>
        <taxon>Anthemidinae</taxon>
        <taxon>Tanacetum</taxon>
    </lineage>
</organism>
<reference evidence="2" key="2">
    <citation type="submission" date="2022-01" db="EMBL/GenBank/DDBJ databases">
        <authorList>
            <person name="Yamashiro T."/>
            <person name="Shiraishi A."/>
            <person name="Satake H."/>
            <person name="Nakayama K."/>
        </authorList>
    </citation>
    <scope>NUCLEOTIDE SEQUENCE</scope>
</reference>
<keyword evidence="2" id="KW-0808">Transferase</keyword>
<reference evidence="2" key="1">
    <citation type="journal article" date="2022" name="Int. J. Mol. Sci.">
        <title>Draft Genome of Tanacetum Coccineum: Genomic Comparison of Closely Related Tanacetum-Family Plants.</title>
        <authorList>
            <person name="Yamashiro T."/>
            <person name="Shiraishi A."/>
            <person name="Nakayama K."/>
            <person name="Satake H."/>
        </authorList>
    </citation>
    <scope>NUCLEOTIDE SEQUENCE</scope>
</reference>
<keyword evidence="3" id="KW-1185">Reference proteome</keyword>
<dbReference type="PANTHER" id="PTHR31286:SF99">
    <property type="entry name" value="DUF4283 DOMAIN-CONTAINING PROTEIN"/>
    <property type="match status" value="1"/>
</dbReference>
<keyword evidence="2" id="KW-0695">RNA-directed DNA polymerase</keyword>
<accession>A0ABQ5B4X5</accession>
<dbReference type="InterPro" id="IPR040256">
    <property type="entry name" value="At4g02000-like"/>
</dbReference>
<feature type="compositionally biased region" description="Basic and acidic residues" evidence="1">
    <location>
        <begin position="113"/>
        <end position="124"/>
    </location>
</feature>
<feature type="compositionally biased region" description="Polar residues" evidence="1">
    <location>
        <begin position="134"/>
        <end position="143"/>
    </location>
</feature>
<dbReference type="PANTHER" id="PTHR31286">
    <property type="entry name" value="GLYCINE-RICH CELL WALL STRUCTURAL PROTEIN 1.8-LIKE"/>
    <property type="match status" value="1"/>
</dbReference>
<proteinExistence type="predicted"/>
<feature type="region of interest" description="Disordered" evidence="1">
    <location>
        <begin position="109"/>
        <end position="150"/>
    </location>
</feature>